<comment type="caution">
    <text evidence="2">The sequence shown here is derived from an EMBL/GenBank/DDBJ whole genome shotgun (WGS) entry which is preliminary data.</text>
</comment>
<evidence type="ECO:0000256" key="1">
    <source>
        <dbReference type="SAM" id="MobiDB-lite"/>
    </source>
</evidence>
<dbReference type="InterPro" id="IPR029063">
    <property type="entry name" value="SAM-dependent_MTases_sf"/>
</dbReference>
<organism evidence="2 3">
    <name type="scientific">Saccharothrix carnea</name>
    <dbReference type="NCBI Taxonomy" id="1280637"/>
    <lineage>
        <taxon>Bacteria</taxon>
        <taxon>Bacillati</taxon>
        <taxon>Actinomycetota</taxon>
        <taxon>Actinomycetes</taxon>
        <taxon>Pseudonocardiales</taxon>
        <taxon>Pseudonocardiaceae</taxon>
        <taxon>Saccharothrix</taxon>
    </lineage>
</organism>
<dbReference type="InterPro" id="IPR006764">
    <property type="entry name" value="SAM_dep_MeTrfase_SAV2177_type"/>
</dbReference>
<keyword evidence="3" id="KW-1185">Reference proteome</keyword>
<proteinExistence type="predicted"/>
<dbReference type="Pfam" id="PF04672">
    <property type="entry name" value="Methyltransf_19"/>
    <property type="match status" value="1"/>
</dbReference>
<evidence type="ECO:0000313" key="3">
    <source>
        <dbReference type="Proteomes" id="UP000241118"/>
    </source>
</evidence>
<dbReference type="Gene3D" id="3.40.50.150">
    <property type="entry name" value="Vaccinia Virus protein VP39"/>
    <property type="match status" value="1"/>
</dbReference>
<dbReference type="Proteomes" id="UP000241118">
    <property type="component" value="Unassembled WGS sequence"/>
</dbReference>
<accession>A0A2P8HZM2</accession>
<reference evidence="2 3" key="1">
    <citation type="submission" date="2018-03" db="EMBL/GenBank/DDBJ databases">
        <title>Genomic Encyclopedia of Type Strains, Phase III (KMG-III): the genomes of soil and plant-associated and newly described type strains.</title>
        <authorList>
            <person name="Whitman W."/>
        </authorList>
    </citation>
    <scope>NUCLEOTIDE SEQUENCE [LARGE SCALE GENOMIC DNA]</scope>
    <source>
        <strain evidence="2 3">CGMCC 4.7097</strain>
    </source>
</reference>
<keyword evidence="2" id="KW-0808">Transferase</keyword>
<protein>
    <submittedName>
        <fullName evidence="2">S-adenosyl methyltransferase</fullName>
    </submittedName>
</protein>
<dbReference type="AlphaFoldDB" id="A0A2P8HZM2"/>
<feature type="region of interest" description="Disordered" evidence="1">
    <location>
        <begin position="37"/>
        <end position="61"/>
    </location>
</feature>
<dbReference type="GO" id="GO:0032259">
    <property type="term" value="P:methylation"/>
    <property type="evidence" value="ECO:0007669"/>
    <property type="project" value="UniProtKB-KW"/>
</dbReference>
<evidence type="ECO:0000313" key="2">
    <source>
        <dbReference type="EMBL" id="PSL51634.1"/>
    </source>
</evidence>
<dbReference type="GO" id="GO:0008168">
    <property type="term" value="F:methyltransferase activity"/>
    <property type="evidence" value="ECO:0007669"/>
    <property type="project" value="UniProtKB-KW"/>
</dbReference>
<feature type="region of interest" description="Disordered" evidence="1">
    <location>
        <begin position="1"/>
        <end position="22"/>
    </location>
</feature>
<gene>
    <name evidence="2" type="ORF">B0I31_11964</name>
</gene>
<keyword evidence="2" id="KW-0489">Methyltransferase</keyword>
<name>A0A2P8HZM2_SACCR</name>
<sequence length="61" mass="6530">MEMACEDPTAGGTRADEGPLASLELLEPGVVYLTEWRPEPGDEDPDPKRMSTFAAVGHKTG</sequence>
<dbReference type="EMBL" id="PYAX01000019">
    <property type="protein sequence ID" value="PSL51634.1"/>
    <property type="molecule type" value="Genomic_DNA"/>
</dbReference>